<comment type="caution">
    <text evidence="1">The sequence shown here is derived from an EMBL/GenBank/DDBJ whole genome shotgun (WGS) entry which is preliminary data.</text>
</comment>
<reference evidence="2" key="1">
    <citation type="submission" date="2018-05" db="EMBL/GenBank/DDBJ databases">
        <authorList>
            <person name="Nie L."/>
        </authorList>
    </citation>
    <scope>NUCLEOTIDE SEQUENCE [LARGE SCALE GENOMIC DNA]</scope>
    <source>
        <strain evidence="2">NL</strain>
    </source>
</reference>
<dbReference type="RefSeq" id="WP_111479590.1">
    <property type="nucleotide sequence ID" value="NZ_QHKM01000006.1"/>
</dbReference>
<name>A0A328BC12_9BACT</name>
<evidence type="ECO:0000313" key="2">
    <source>
        <dbReference type="Proteomes" id="UP000248553"/>
    </source>
</evidence>
<keyword evidence="2" id="KW-1185">Reference proteome</keyword>
<dbReference type="OrthoDB" id="280897at2"/>
<evidence type="ECO:0000313" key="1">
    <source>
        <dbReference type="EMBL" id="RAK64623.1"/>
    </source>
</evidence>
<organism evidence="1 2">
    <name type="scientific">Hymenobacter edaphi</name>
    <dbReference type="NCBI Taxonomy" id="2211146"/>
    <lineage>
        <taxon>Bacteria</taxon>
        <taxon>Pseudomonadati</taxon>
        <taxon>Bacteroidota</taxon>
        <taxon>Cytophagia</taxon>
        <taxon>Cytophagales</taxon>
        <taxon>Hymenobacteraceae</taxon>
        <taxon>Hymenobacter</taxon>
    </lineage>
</organism>
<dbReference type="AlphaFoldDB" id="A0A328BC12"/>
<dbReference type="Proteomes" id="UP000248553">
    <property type="component" value="Unassembled WGS sequence"/>
</dbReference>
<gene>
    <name evidence="1" type="ORF">DLM85_18215</name>
</gene>
<sequence length="493" mass="53685">MKHLYLLALAGALLASCDSGGQKGGTADVGADAPADSINIQIAALPPNELPAGSDPQQLAEFAWAEFFALNWQSSFPKDGKRDSPDNTWSFSSAGAYPPLVVWETYAHRTELRPFYGQMQAFDNAPHYSFGDSTIQAYPGSKASFTLFDNIDENNEIGSCNLYAHADSLNGQPNPNKRMVLYQAKVNRDEYEYIRANYPTKARLLKAMTTTAANIKNTMAYYPNGKGQGSCACPPGDSVICLPCGNTANPKGGTYTGAMEVKTAWRQLTAQDDTSTFFTRKVLYYRQLNGKTYYDNAVFALIGLHIIHKTFNYPEFVFATFEHNSVRQPGQGYRYVLLNKGREIPGSAQPPHTKPILPLTERVTAAAHRKLKGLNPNSIWLNYRLAGVKGTPTADSTAANFFLANFVVESDKTLADFHGSGIGTPHNFKPNILAPGGLVAGGGCQGCHGVAQLGGTDFSFLLDTVGKPVKAPDIDQTQRLKLLRYIRATAAKR</sequence>
<dbReference type="PROSITE" id="PS51257">
    <property type="entry name" value="PROKAR_LIPOPROTEIN"/>
    <property type="match status" value="1"/>
</dbReference>
<proteinExistence type="predicted"/>
<accession>A0A328BC12</accession>
<protein>
    <submittedName>
        <fullName evidence="1">Uncharacterized protein</fullName>
    </submittedName>
</protein>
<dbReference type="EMBL" id="QHKM01000006">
    <property type="protein sequence ID" value="RAK64623.1"/>
    <property type="molecule type" value="Genomic_DNA"/>
</dbReference>